<evidence type="ECO:0000313" key="1">
    <source>
        <dbReference type="EMBL" id="EMC90946.1"/>
    </source>
</evidence>
<gene>
    <name evidence="1" type="ORF">BAUCODRAFT_332091</name>
</gene>
<dbReference type="HOGENOM" id="CLU_2399339_0_0_1"/>
<dbReference type="KEGG" id="bcom:BAUCODRAFT_332091"/>
<dbReference type="EMBL" id="KB445565">
    <property type="protein sequence ID" value="EMC90946.1"/>
    <property type="molecule type" value="Genomic_DNA"/>
</dbReference>
<keyword evidence="2" id="KW-1185">Reference proteome</keyword>
<dbReference type="AlphaFoldDB" id="M2M335"/>
<evidence type="ECO:0000313" key="2">
    <source>
        <dbReference type="Proteomes" id="UP000011761"/>
    </source>
</evidence>
<accession>M2M335</accession>
<dbReference type="GeneID" id="19112016"/>
<protein>
    <submittedName>
        <fullName evidence="1">Uncharacterized protein</fullName>
    </submittedName>
</protein>
<reference evidence="1 2" key="1">
    <citation type="journal article" date="2012" name="PLoS Pathog.">
        <title>Diverse lifestyles and strategies of plant pathogenesis encoded in the genomes of eighteen Dothideomycetes fungi.</title>
        <authorList>
            <person name="Ohm R.A."/>
            <person name="Feau N."/>
            <person name="Henrissat B."/>
            <person name="Schoch C.L."/>
            <person name="Horwitz B.A."/>
            <person name="Barry K.W."/>
            <person name="Condon B.J."/>
            <person name="Copeland A.C."/>
            <person name="Dhillon B."/>
            <person name="Glaser F."/>
            <person name="Hesse C.N."/>
            <person name="Kosti I."/>
            <person name="LaButti K."/>
            <person name="Lindquist E.A."/>
            <person name="Lucas S."/>
            <person name="Salamov A.A."/>
            <person name="Bradshaw R.E."/>
            <person name="Ciuffetti L."/>
            <person name="Hamelin R.C."/>
            <person name="Kema G.H.J."/>
            <person name="Lawrence C."/>
            <person name="Scott J.A."/>
            <person name="Spatafora J.W."/>
            <person name="Turgeon B.G."/>
            <person name="de Wit P.J.G.M."/>
            <person name="Zhong S."/>
            <person name="Goodwin S.B."/>
            <person name="Grigoriev I.V."/>
        </authorList>
    </citation>
    <scope>NUCLEOTIDE SEQUENCE [LARGE SCALE GENOMIC DNA]</scope>
    <source>
        <strain evidence="1 2">UAMH 10762</strain>
    </source>
</reference>
<organism evidence="1 2">
    <name type="scientific">Baudoinia panamericana (strain UAMH 10762)</name>
    <name type="common">Angels' share fungus</name>
    <name type="synonym">Baudoinia compniacensis (strain UAMH 10762)</name>
    <dbReference type="NCBI Taxonomy" id="717646"/>
    <lineage>
        <taxon>Eukaryota</taxon>
        <taxon>Fungi</taxon>
        <taxon>Dikarya</taxon>
        <taxon>Ascomycota</taxon>
        <taxon>Pezizomycotina</taxon>
        <taxon>Dothideomycetes</taxon>
        <taxon>Dothideomycetidae</taxon>
        <taxon>Mycosphaerellales</taxon>
        <taxon>Teratosphaeriaceae</taxon>
        <taxon>Baudoinia</taxon>
    </lineage>
</organism>
<proteinExistence type="predicted"/>
<sequence length="93" mass="10280">MIHSDYLPNENSSRWTACCLDSTLKHMAETEEPEVVVVVGSPSRMHVQAIISGRETASELQDFLPGSHAYELRHGKRRSDVYLAVGAALTLVL</sequence>
<name>M2M335_BAUPA</name>
<dbReference type="RefSeq" id="XP_007681878.1">
    <property type="nucleotide sequence ID" value="XM_007683688.1"/>
</dbReference>
<dbReference type="Proteomes" id="UP000011761">
    <property type="component" value="Unassembled WGS sequence"/>
</dbReference>